<keyword evidence="5" id="KW-0486">Methionine biosynthesis</keyword>
<keyword evidence="7" id="KW-0326">Glycosidase</keyword>
<keyword evidence="8" id="KW-1185">Reference proteome</keyword>
<gene>
    <name evidence="7" type="ORF">MOZ64_05465</name>
</gene>
<dbReference type="InterPro" id="IPR010049">
    <property type="entry name" value="MTA_SAH_Nsdase"/>
</dbReference>
<dbReference type="SUPFAM" id="SSF53167">
    <property type="entry name" value="Purine and uridine phosphorylases"/>
    <property type="match status" value="1"/>
</dbReference>
<dbReference type="Proteomes" id="UP001285244">
    <property type="component" value="Unassembled WGS sequence"/>
</dbReference>
<dbReference type="PANTHER" id="PTHR46832:SF1">
    <property type="entry name" value="5'-METHYLTHIOADENOSINE_S-ADENOSYLHOMOCYSTEINE NUCLEOSIDASE"/>
    <property type="match status" value="1"/>
</dbReference>
<dbReference type="PANTHER" id="PTHR46832">
    <property type="entry name" value="5'-METHYLTHIOADENOSINE/S-ADENOSYLHOMOCYSTEINE NUCLEOSIDASE"/>
    <property type="match status" value="1"/>
</dbReference>
<evidence type="ECO:0000313" key="7">
    <source>
        <dbReference type="EMBL" id="MDX8417287.1"/>
    </source>
</evidence>
<evidence type="ECO:0000256" key="3">
    <source>
        <dbReference type="ARBA" id="ARBA00022605"/>
    </source>
</evidence>
<proteinExistence type="predicted"/>
<organism evidence="7 8">
    <name type="scientific">Absicoccus intestinalis</name>
    <dbReference type="NCBI Taxonomy" id="2926319"/>
    <lineage>
        <taxon>Bacteria</taxon>
        <taxon>Bacillati</taxon>
        <taxon>Bacillota</taxon>
        <taxon>Erysipelotrichia</taxon>
        <taxon>Erysipelotrichales</taxon>
        <taxon>Erysipelotrichaceae</taxon>
        <taxon>Absicoccus</taxon>
    </lineage>
</organism>
<dbReference type="EMBL" id="JALBUS010000006">
    <property type="protein sequence ID" value="MDX8417287.1"/>
    <property type="molecule type" value="Genomic_DNA"/>
</dbReference>
<dbReference type="Pfam" id="PF01048">
    <property type="entry name" value="PNP_UDP_1"/>
    <property type="match status" value="1"/>
</dbReference>
<dbReference type="EC" id="3.2.2.9" evidence="2"/>
<evidence type="ECO:0000256" key="5">
    <source>
        <dbReference type="ARBA" id="ARBA00023167"/>
    </source>
</evidence>
<name>A0ABU4WL88_9FIRM</name>
<evidence type="ECO:0000256" key="1">
    <source>
        <dbReference type="ARBA" id="ARBA00004945"/>
    </source>
</evidence>
<evidence type="ECO:0000313" key="8">
    <source>
        <dbReference type="Proteomes" id="UP001285244"/>
    </source>
</evidence>
<keyword evidence="3" id="KW-0028">Amino-acid biosynthesis</keyword>
<dbReference type="RefSeq" id="WP_320325581.1">
    <property type="nucleotide sequence ID" value="NZ_JALBUS010000006.1"/>
</dbReference>
<keyword evidence="4 7" id="KW-0378">Hydrolase</keyword>
<dbReference type="NCBIfam" id="NF004079">
    <property type="entry name" value="PRK05584.1"/>
    <property type="match status" value="1"/>
</dbReference>
<accession>A0ABU4WL88</accession>
<evidence type="ECO:0000256" key="4">
    <source>
        <dbReference type="ARBA" id="ARBA00022801"/>
    </source>
</evidence>
<evidence type="ECO:0000259" key="6">
    <source>
        <dbReference type="Pfam" id="PF01048"/>
    </source>
</evidence>
<comment type="caution">
    <text evidence="7">The sequence shown here is derived from an EMBL/GenBank/DDBJ whole genome shotgun (WGS) entry which is preliminary data.</text>
</comment>
<sequence length="225" mass="24352">MIGIIAAMDMEVEAIEKLSTITKTEQVATCTLHYGTMHGKDIVIAKSGIGKTHAAMATAILCMKQDLEAIINIGTAGGLKADQNVLDIVISQMVVQADFDLTALDGDDAYGLVYEPDQKLVDLCTSCAQDLGISFHVGWIASQDLFMSRTEDLDRLMSHFPQSACSEMEAGAIAQVAHSFQVPYVIVRALSDVAVHHDNPMEFSEYAPKASAQSAQLVETFIKRL</sequence>
<dbReference type="InterPro" id="IPR035994">
    <property type="entry name" value="Nucleoside_phosphorylase_sf"/>
</dbReference>
<protein>
    <recommendedName>
        <fullName evidence="2">adenosylhomocysteine nucleosidase</fullName>
        <ecNumber evidence="2">3.2.2.9</ecNumber>
    </recommendedName>
</protein>
<feature type="domain" description="Nucleoside phosphorylase" evidence="6">
    <location>
        <begin position="2"/>
        <end position="223"/>
    </location>
</feature>
<dbReference type="GO" id="GO:0008782">
    <property type="term" value="F:adenosylhomocysteine nucleosidase activity"/>
    <property type="evidence" value="ECO:0007669"/>
    <property type="project" value="UniProtKB-EC"/>
</dbReference>
<dbReference type="NCBIfam" id="TIGR01704">
    <property type="entry name" value="MTA_SAH-Nsdase"/>
    <property type="match status" value="1"/>
</dbReference>
<dbReference type="InterPro" id="IPR000845">
    <property type="entry name" value="Nucleoside_phosphorylase_d"/>
</dbReference>
<comment type="pathway">
    <text evidence="1">Amino-acid biosynthesis; L-methionine biosynthesis via salvage pathway; S-methyl-5-thio-alpha-D-ribose 1-phosphate from S-methyl-5'-thioadenosine (hydrolase route): step 1/2.</text>
</comment>
<dbReference type="CDD" id="cd09008">
    <property type="entry name" value="MTAN"/>
    <property type="match status" value="1"/>
</dbReference>
<evidence type="ECO:0000256" key="2">
    <source>
        <dbReference type="ARBA" id="ARBA00011974"/>
    </source>
</evidence>
<reference evidence="7 8" key="1">
    <citation type="submission" date="2022-03" db="EMBL/GenBank/DDBJ databases">
        <title>Novel taxa within the pig intestine.</title>
        <authorList>
            <person name="Wylensek D."/>
            <person name="Bishof K."/>
            <person name="Afrizal A."/>
            <person name="Clavel T."/>
        </authorList>
    </citation>
    <scope>NUCLEOTIDE SEQUENCE [LARGE SCALE GENOMIC DNA]</scope>
    <source>
        <strain evidence="7 8">Cla-KB-P134</strain>
    </source>
</reference>
<dbReference type="Gene3D" id="3.40.50.1580">
    <property type="entry name" value="Nucleoside phosphorylase domain"/>
    <property type="match status" value="1"/>
</dbReference>